<dbReference type="EMBL" id="JAUTXU010000164">
    <property type="protein sequence ID" value="KAK3702180.1"/>
    <property type="molecule type" value="Genomic_DNA"/>
</dbReference>
<name>A0ACC3MS22_9PEZI</name>
<protein>
    <submittedName>
        <fullName evidence="1">Uncharacterized protein</fullName>
    </submittedName>
</protein>
<comment type="caution">
    <text evidence="1">The sequence shown here is derived from an EMBL/GenBank/DDBJ whole genome shotgun (WGS) entry which is preliminary data.</text>
</comment>
<organism evidence="1 2">
    <name type="scientific">Vermiconidia calcicola</name>
    <dbReference type="NCBI Taxonomy" id="1690605"/>
    <lineage>
        <taxon>Eukaryota</taxon>
        <taxon>Fungi</taxon>
        <taxon>Dikarya</taxon>
        <taxon>Ascomycota</taxon>
        <taxon>Pezizomycotina</taxon>
        <taxon>Dothideomycetes</taxon>
        <taxon>Dothideomycetidae</taxon>
        <taxon>Mycosphaerellales</taxon>
        <taxon>Extremaceae</taxon>
        <taxon>Vermiconidia</taxon>
    </lineage>
</organism>
<accession>A0ACC3MS22</accession>
<proteinExistence type="predicted"/>
<keyword evidence="2" id="KW-1185">Reference proteome</keyword>
<sequence>MAMSENKQRQLRGELYYAFTQENIQGRRRCTLACQRYNNSGEVSRRKHVELWRDIVNDKTPLPPPAPTEEQDEGLFAEDPWIEPPIRIDYGTQLELGQNVFINFNATILDTCKITIGARTLLASNVSLFSGTHPLDPDVRNGTQGPEMGAEIHIEEDCWLGGNVTVLPGVRIGRGSVVGAGSVVTKDVPAYSVVAGNPARKIKDVPRGTKAEVTSGALAALERDEAAKGKQASDG</sequence>
<evidence type="ECO:0000313" key="1">
    <source>
        <dbReference type="EMBL" id="KAK3702180.1"/>
    </source>
</evidence>
<reference evidence="1" key="1">
    <citation type="submission" date="2023-07" db="EMBL/GenBank/DDBJ databases">
        <title>Black Yeasts Isolated from many extreme environments.</title>
        <authorList>
            <person name="Coleine C."/>
            <person name="Stajich J.E."/>
            <person name="Selbmann L."/>
        </authorList>
    </citation>
    <scope>NUCLEOTIDE SEQUENCE</scope>
    <source>
        <strain evidence="1">CCFEE 5714</strain>
    </source>
</reference>
<evidence type="ECO:0000313" key="2">
    <source>
        <dbReference type="Proteomes" id="UP001281147"/>
    </source>
</evidence>
<dbReference type="Proteomes" id="UP001281147">
    <property type="component" value="Unassembled WGS sequence"/>
</dbReference>
<gene>
    <name evidence="1" type="ORF">LTR37_015012</name>
</gene>